<feature type="compositionally biased region" description="Basic and acidic residues" evidence="9">
    <location>
        <begin position="81"/>
        <end position="99"/>
    </location>
</feature>
<feature type="region of interest" description="Disordered" evidence="9">
    <location>
        <begin position="391"/>
        <end position="469"/>
    </location>
</feature>
<evidence type="ECO:0000256" key="8">
    <source>
        <dbReference type="ARBA" id="ARBA00023242"/>
    </source>
</evidence>
<keyword evidence="8" id="KW-0539">Nucleus</keyword>
<feature type="compositionally biased region" description="Low complexity" evidence="9">
    <location>
        <begin position="497"/>
        <end position="524"/>
    </location>
</feature>
<dbReference type="InterPro" id="IPR040309">
    <property type="entry name" value="Naf1"/>
</dbReference>
<keyword evidence="7" id="KW-0694">RNA-binding</keyword>
<keyword evidence="11" id="KW-1185">Reference proteome</keyword>
<dbReference type="SUPFAM" id="SSF50447">
    <property type="entry name" value="Translation proteins"/>
    <property type="match status" value="1"/>
</dbReference>
<comment type="caution">
    <text evidence="10">The sequence shown here is derived from an EMBL/GenBank/DDBJ whole genome shotgun (WGS) entry which is preliminary data.</text>
</comment>
<proteinExistence type="inferred from homology"/>
<dbReference type="InParanoid" id="A0A151Z683"/>
<name>A0A151Z683_TIELA</name>
<dbReference type="InterPro" id="IPR038664">
    <property type="entry name" value="Gar1/Naf1_Cbf5-bd_sf"/>
</dbReference>
<evidence type="ECO:0000256" key="4">
    <source>
        <dbReference type="ARBA" id="ARBA00022517"/>
    </source>
</evidence>
<dbReference type="PANTHER" id="PTHR31633:SF1">
    <property type="entry name" value="H_ACA RIBONUCLEOPROTEIN COMPLEX NON-CORE SUBUNIT NAF1"/>
    <property type="match status" value="1"/>
</dbReference>
<feature type="region of interest" description="Disordered" evidence="9">
    <location>
        <begin position="1"/>
        <end position="188"/>
    </location>
</feature>
<dbReference type="GO" id="GO:0006364">
    <property type="term" value="P:rRNA processing"/>
    <property type="evidence" value="ECO:0007669"/>
    <property type="project" value="UniProtKB-KW"/>
</dbReference>
<feature type="compositionally biased region" description="Low complexity" evidence="9">
    <location>
        <begin position="34"/>
        <end position="49"/>
    </location>
</feature>
<evidence type="ECO:0000256" key="1">
    <source>
        <dbReference type="ARBA" id="ARBA00004123"/>
    </source>
</evidence>
<evidence type="ECO:0000313" key="11">
    <source>
        <dbReference type="Proteomes" id="UP000076078"/>
    </source>
</evidence>
<comment type="similarity">
    <text evidence="2">Belongs to the NAF1 family.</text>
</comment>
<dbReference type="EMBL" id="LODT01000041">
    <property type="protein sequence ID" value="KYQ89469.1"/>
    <property type="molecule type" value="Genomic_DNA"/>
</dbReference>
<feature type="compositionally biased region" description="Basic and acidic residues" evidence="9">
    <location>
        <begin position="312"/>
        <end position="326"/>
    </location>
</feature>
<feature type="compositionally biased region" description="Basic residues" evidence="9">
    <location>
        <begin position="415"/>
        <end position="426"/>
    </location>
</feature>
<feature type="compositionally biased region" description="Basic residues" evidence="9">
    <location>
        <begin position="158"/>
        <end position="169"/>
    </location>
</feature>
<dbReference type="AlphaFoldDB" id="A0A151Z683"/>
<dbReference type="GO" id="GO:0005732">
    <property type="term" value="C:sno(s)RNA-containing ribonucleoprotein complex"/>
    <property type="evidence" value="ECO:0007669"/>
    <property type="project" value="InterPro"/>
</dbReference>
<dbReference type="GO" id="GO:0003723">
    <property type="term" value="F:RNA binding"/>
    <property type="evidence" value="ECO:0007669"/>
    <property type="project" value="UniProtKB-KW"/>
</dbReference>
<keyword evidence="6" id="KW-0597">Phosphoprotein</keyword>
<dbReference type="PANTHER" id="PTHR31633">
    <property type="entry name" value="H/ACA RIBONUCLEOPROTEIN COMPLEX NON-CORE SUBUNIT NAF1"/>
    <property type="match status" value="1"/>
</dbReference>
<feature type="compositionally biased region" description="Basic and acidic residues" evidence="9">
    <location>
        <begin position="333"/>
        <end position="344"/>
    </location>
</feature>
<feature type="region of interest" description="Disordered" evidence="9">
    <location>
        <begin position="290"/>
        <end position="344"/>
    </location>
</feature>
<dbReference type="Pfam" id="PF04410">
    <property type="entry name" value="Gar1"/>
    <property type="match status" value="1"/>
</dbReference>
<evidence type="ECO:0000313" key="10">
    <source>
        <dbReference type="EMBL" id="KYQ89469.1"/>
    </source>
</evidence>
<feature type="compositionally biased region" description="Acidic residues" evidence="9">
    <location>
        <begin position="392"/>
        <end position="408"/>
    </location>
</feature>
<dbReference type="GO" id="GO:0001522">
    <property type="term" value="P:pseudouridine synthesis"/>
    <property type="evidence" value="ECO:0007669"/>
    <property type="project" value="InterPro"/>
</dbReference>
<keyword evidence="4" id="KW-0690">Ribosome biogenesis</keyword>
<dbReference type="InterPro" id="IPR007504">
    <property type="entry name" value="H/ACA_rnp_Gar1/Naf1"/>
</dbReference>
<organism evidence="10 11">
    <name type="scientific">Tieghemostelium lacteum</name>
    <name type="common">Slime mold</name>
    <name type="synonym">Dictyostelium lacteum</name>
    <dbReference type="NCBI Taxonomy" id="361077"/>
    <lineage>
        <taxon>Eukaryota</taxon>
        <taxon>Amoebozoa</taxon>
        <taxon>Evosea</taxon>
        <taxon>Eumycetozoa</taxon>
        <taxon>Dictyostelia</taxon>
        <taxon>Dictyosteliales</taxon>
        <taxon>Raperosteliaceae</taxon>
        <taxon>Tieghemostelium</taxon>
    </lineage>
</organism>
<keyword evidence="5" id="KW-0698">rRNA processing</keyword>
<dbReference type="Proteomes" id="UP000076078">
    <property type="component" value="Unassembled WGS sequence"/>
</dbReference>
<comment type="subcellular location">
    <subcellularLocation>
        <location evidence="1">Nucleus</location>
    </subcellularLocation>
</comment>
<evidence type="ECO:0000256" key="3">
    <source>
        <dbReference type="ARBA" id="ARBA00021438"/>
    </source>
</evidence>
<evidence type="ECO:0000256" key="5">
    <source>
        <dbReference type="ARBA" id="ARBA00022552"/>
    </source>
</evidence>
<evidence type="ECO:0000256" key="2">
    <source>
        <dbReference type="ARBA" id="ARBA00009801"/>
    </source>
</evidence>
<reference evidence="10 11" key="1">
    <citation type="submission" date="2015-12" db="EMBL/GenBank/DDBJ databases">
        <title>Dictyostelia acquired genes for synthesis and detection of signals that induce cell-type specialization by lateral gene transfer from prokaryotes.</title>
        <authorList>
            <person name="Gloeckner G."/>
            <person name="Schaap P."/>
        </authorList>
    </citation>
    <scope>NUCLEOTIDE SEQUENCE [LARGE SCALE GENOMIC DNA]</scope>
    <source>
        <strain evidence="10 11">TK</strain>
    </source>
</reference>
<dbReference type="Gene3D" id="2.40.10.230">
    <property type="entry name" value="Probable tRNA pseudouridine synthase domain"/>
    <property type="match status" value="1"/>
</dbReference>
<dbReference type="GO" id="GO:0005634">
    <property type="term" value="C:nucleus"/>
    <property type="evidence" value="ECO:0007669"/>
    <property type="project" value="UniProtKB-SubCell"/>
</dbReference>
<evidence type="ECO:0000256" key="7">
    <source>
        <dbReference type="ARBA" id="ARBA00022884"/>
    </source>
</evidence>
<feature type="region of interest" description="Disordered" evidence="9">
    <location>
        <begin position="497"/>
        <end position="539"/>
    </location>
</feature>
<evidence type="ECO:0000256" key="6">
    <source>
        <dbReference type="ARBA" id="ARBA00022553"/>
    </source>
</evidence>
<protein>
    <recommendedName>
        <fullName evidence="3">H/ACA ribonucleoprotein complex non-core subunit NAF1</fullName>
    </recommendedName>
</protein>
<dbReference type="GO" id="GO:0000493">
    <property type="term" value="P:box H/ACA snoRNP assembly"/>
    <property type="evidence" value="ECO:0007669"/>
    <property type="project" value="InterPro"/>
</dbReference>
<dbReference type="OrthoDB" id="21550at2759"/>
<dbReference type="InterPro" id="IPR009000">
    <property type="entry name" value="Transl_B-barrel_sf"/>
</dbReference>
<feature type="compositionally biased region" description="Polar residues" evidence="9">
    <location>
        <begin position="16"/>
        <end position="33"/>
    </location>
</feature>
<accession>A0A151Z683</accession>
<feature type="compositionally biased region" description="Low complexity" evidence="9">
    <location>
        <begin position="427"/>
        <end position="459"/>
    </location>
</feature>
<sequence length="539" mass="61960">MELSQNEMNPTIVDTEINSNIVENQNINPTTSLTEEPIPTENTTNENVNSAQEQQDQQPENNVEIISEINKNEPMVTDMITPEKKTESEHNKQDVEMKVTETSIQTNEIQHEDNIKKDEIKEKKSVSSDSSSSESSDDSSDDSDDNLDDIIEKPKEKQIKKKAANKRKLDHSDDDEGGSAKSKSKVDYELPKEQPVNIEIPENVKLIEIGYFSHKLDDMLVFKSNKIVQAALDLDSIVFLSNRQAIGRIHDVLGPVYNPIYTVRIPENIEVELKSKVVNQVPDKLVTDQEPSVNNVQSEKEFELKSQSPEKLNTEKDISTEVKETENVILNPKESDQDNKESDQIKAVEVEPLKVEKKKIVIEENDKLYYVNLPDLSHLVVPSEIYTRGYDANEEDDADGAEVDFSDDEKERQYKSMKKMNNRQKHQNPNQQPHQQQNRQNQNRQHNNRQRNNQNNKNQIPPSPSNFTLEYKPLARRPEVTNNNNNTPTQPLQQLQQLLNTTQPQNEQQQPQPHPTSSHSSQFQNLLQQYSQYHQSNQK</sequence>
<feature type="compositionally biased region" description="Polar residues" evidence="9">
    <location>
        <begin position="50"/>
        <end position="61"/>
    </location>
</feature>
<gene>
    <name evidence="10" type="ORF">DLAC_10140</name>
</gene>
<feature type="compositionally biased region" description="Polar residues" evidence="9">
    <location>
        <begin position="525"/>
        <end position="539"/>
    </location>
</feature>
<feature type="compositionally biased region" description="Acidic residues" evidence="9">
    <location>
        <begin position="135"/>
        <end position="149"/>
    </location>
</feature>
<feature type="compositionally biased region" description="Basic and acidic residues" evidence="9">
    <location>
        <begin position="109"/>
        <end position="126"/>
    </location>
</feature>
<dbReference type="STRING" id="361077.A0A151Z683"/>
<evidence type="ECO:0000256" key="9">
    <source>
        <dbReference type="SAM" id="MobiDB-lite"/>
    </source>
</evidence>